<dbReference type="Gene3D" id="2.40.30.100">
    <property type="entry name" value="AF2212/PG0164-like"/>
    <property type="match status" value="1"/>
</dbReference>
<proteinExistence type="predicted"/>
<evidence type="ECO:0000313" key="2">
    <source>
        <dbReference type="Proteomes" id="UP000220133"/>
    </source>
</evidence>
<sequence>MKKEALPFLKFKAKIELIGINPFVFLPGKTLQKLFLQAGKDKGKIPIRMKIDGHEFQQTIIKYSGHWRLYLNGPMRNAAGKDLGDMATFEIHFDPTPRNIEAPKAFISALNKEPRAKRVYEQCSASLQLEINRYLSRLKTAESLEKNIHRAINFLLGKERFIGRAQPLPGTNK</sequence>
<name>A0A291QY76_9BACT</name>
<keyword evidence="2" id="KW-1185">Reference proteome</keyword>
<organism evidence="1 2">
    <name type="scientific">Chitinophaga caeni</name>
    <dbReference type="NCBI Taxonomy" id="2029983"/>
    <lineage>
        <taxon>Bacteria</taxon>
        <taxon>Pseudomonadati</taxon>
        <taxon>Bacteroidota</taxon>
        <taxon>Chitinophagia</taxon>
        <taxon>Chitinophagales</taxon>
        <taxon>Chitinophagaceae</taxon>
        <taxon>Chitinophaga</taxon>
    </lineage>
</organism>
<dbReference type="EMBL" id="CP023777">
    <property type="protein sequence ID" value="ATL48871.1"/>
    <property type="molecule type" value="Genomic_DNA"/>
</dbReference>
<protein>
    <recommendedName>
        <fullName evidence="3">DUF1905 domain-containing protein</fullName>
    </recommendedName>
</protein>
<dbReference type="OrthoDB" id="2243618at2"/>
<evidence type="ECO:0008006" key="3">
    <source>
        <dbReference type="Google" id="ProtNLM"/>
    </source>
</evidence>
<dbReference type="AlphaFoldDB" id="A0A291QY76"/>
<evidence type="ECO:0000313" key="1">
    <source>
        <dbReference type="EMBL" id="ATL48871.1"/>
    </source>
</evidence>
<dbReference type="Pfam" id="PF08922">
    <property type="entry name" value="DUF1905"/>
    <property type="match status" value="1"/>
</dbReference>
<gene>
    <name evidence="1" type="ORF">COR50_17805</name>
</gene>
<dbReference type="InterPro" id="IPR037079">
    <property type="entry name" value="AF2212/PG0164-like_sf"/>
</dbReference>
<dbReference type="Proteomes" id="UP000220133">
    <property type="component" value="Chromosome"/>
</dbReference>
<dbReference type="InterPro" id="IPR015018">
    <property type="entry name" value="DUF1905"/>
</dbReference>
<reference evidence="1 2" key="1">
    <citation type="submission" date="2017-10" db="EMBL/GenBank/DDBJ databases">
        <title>Paenichitinophaga pekingensis gen. nov., sp. nov., isolated from activated sludge.</title>
        <authorList>
            <person name="Jin D."/>
            <person name="Kong X."/>
            <person name="Deng Y."/>
            <person name="Bai Z."/>
        </authorList>
    </citation>
    <scope>NUCLEOTIDE SEQUENCE [LARGE SCALE GENOMIC DNA]</scope>
    <source>
        <strain evidence="1 2">13</strain>
    </source>
</reference>
<dbReference type="KEGG" id="cbae:COR50_17805"/>
<dbReference type="RefSeq" id="WP_098195242.1">
    <property type="nucleotide sequence ID" value="NZ_CP023777.1"/>
</dbReference>
<dbReference type="SUPFAM" id="SSF141694">
    <property type="entry name" value="AF2212/PG0164-like"/>
    <property type="match status" value="1"/>
</dbReference>
<accession>A0A291QY76</accession>